<feature type="domain" description="Exportin-T C-terminal" evidence="11">
    <location>
        <begin position="854"/>
        <end position="1050"/>
    </location>
</feature>
<dbReference type="STRING" id="931890.G8JR82"/>
<gene>
    <name evidence="12" type="ordered locus">Ecym_3148</name>
</gene>
<evidence type="ECO:0000256" key="2">
    <source>
        <dbReference type="ARBA" id="ARBA00009466"/>
    </source>
</evidence>
<dbReference type="FunCoup" id="G8JR82">
    <property type="interactions" value="1024"/>
</dbReference>
<dbReference type="PANTHER" id="PTHR15952">
    <property type="entry name" value="EXPORTIN-T/LOS1"/>
    <property type="match status" value="1"/>
</dbReference>
<evidence type="ECO:0000313" key="13">
    <source>
        <dbReference type="Proteomes" id="UP000006790"/>
    </source>
</evidence>
<evidence type="ECO:0000256" key="4">
    <source>
        <dbReference type="ARBA" id="ARBA00022448"/>
    </source>
</evidence>
<dbReference type="Proteomes" id="UP000006790">
    <property type="component" value="Chromosome 3"/>
</dbReference>
<dbReference type="OrthoDB" id="26399at2759"/>
<dbReference type="GeneID" id="11468742"/>
<evidence type="ECO:0000256" key="3">
    <source>
        <dbReference type="ARBA" id="ARBA00018928"/>
    </source>
</evidence>
<keyword evidence="5 9" id="KW-0963">Cytoplasm</keyword>
<dbReference type="InterPro" id="IPR045546">
    <property type="entry name" value="Exportin-T_C"/>
</dbReference>
<sequence>MSQQLQQAVEIANSSTADPALKKQALDYVQQMKTSDNAAQLFVSYLNDGSTSDIGRFVALQVLCDLAGDHVQKGQLEFLKDTAVTMLREKAGSRTADPEYVRNKAAEWISRLFYCMYGEVNGNLWSSFFTDIIHLTDISSLEKSVSSDYSPVGLDYFLRICASINSEIADQAFVRSKEAQQKNNSLKDTMRIQDVSVLTRIWNNTLKSIQQDLHKLDLAGLTLQCIGSYISWIDINLIVNPDYVSTIYAYLNYPKTKIACAQCLCEIISKKMKPSDKLQLLSMLNLTDKVVELGDVDVEVYEQLAKLASSVGLELSIILEQCNDDTASVESQSIARTADQQIIGQVAPLVLRFMDHEYDSVTQQTFPFISHYLAFLKRLFALGGKPGSAVALNSKKIPLDQDHQIFLNSLITVCMKKMKIDDSCDPEDVDDVDEFVETTRSKLKIFQDSIAVINPPIYLDHISKHIESSLLKHDWRSLELAIYQMHNVAESIRNNLLGLNKAGIAQSQPAQMMTKFMDAVLNNNSIFNSNNPLIQISFFELVVRHYNFIGNTGKNEVTLLTIFCTQFGMFNNVERVRLRSWYLFSRLIKITKPKLDNETISQLLSKLAPLLTIKNLSGVTNDNDVDTTFDNQLYIFEGVGMLIGAKSTDDYEILDGVLTSLFSDLESCISTTVKTLEVVLQAHHVLMAIGTIARGVHAGLVPENQINNSQVTSALVHKSLIEKFSNIAEVILVTFSYFNKYETIRDAARFSFARLTPILKNDIIPFSSRLISIFLESDLKSIEMNDFLGFLGQMVHTFHTDDNCYQLFNNLFTPVIKKVFALIAQVEEEGTVAAASGSAAAAAKGGSVKNVVVTDSFRDKVQLKKAYYAFLQSFVSNNVTSLLLTSTNRNILPMILTDLLTYSPEEIQETSTMKLALNVLVNFVKFFGTGRCSDEKDRNANNFEPLEGLNEFFIAKAIPLVFELPFKPEYGFNVEDGSCRVIASDLSRLLKSLYDINGELHSNTCVKFLTEAYFLQIQFPPQLALEFVQTLATANEKQFEKYFINFIKCMKI</sequence>
<dbReference type="GO" id="GO:0005737">
    <property type="term" value="C:cytoplasm"/>
    <property type="evidence" value="ECO:0007669"/>
    <property type="project" value="UniProtKB-SubCell"/>
</dbReference>
<dbReference type="InterPro" id="IPR011989">
    <property type="entry name" value="ARM-like"/>
</dbReference>
<proteinExistence type="inferred from homology"/>
<protein>
    <recommendedName>
        <fullName evidence="3 9">Exportin-T</fullName>
    </recommendedName>
    <alternativeName>
        <fullName evidence="9">Exportin(tRNA)</fullName>
    </alternativeName>
    <alternativeName>
        <fullName evidence="9">tRNA exportin</fullName>
    </alternativeName>
</protein>
<dbReference type="InterPro" id="IPR016024">
    <property type="entry name" value="ARM-type_fold"/>
</dbReference>
<dbReference type="Pfam" id="PF19282">
    <property type="entry name" value="Exportin-T"/>
    <property type="match status" value="2"/>
</dbReference>
<dbReference type="Pfam" id="PF08389">
    <property type="entry name" value="Xpo1"/>
    <property type="match status" value="1"/>
</dbReference>
<keyword evidence="7 9" id="KW-0694">RNA-binding</keyword>
<dbReference type="AlphaFoldDB" id="G8JR82"/>
<comment type="function">
    <text evidence="9">tRNA nucleus export receptor which facilitates tRNA translocation across the nuclear pore complex.</text>
</comment>
<dbReference type="HOGENOM" id="CLU_004414_0_1_1"/>
<organism evidence="12 13">
    <name type="scientific">Eremothecium cymbalariae (strain CBS 270.75 / DBVPG 7215 / KCTC 17166 / NRRL Y-17582)</name>
    <name type="common">Yeast</name>
    <dbReference type="NCBI Taxonomy" id="931890"/>
    <lineage>
        <taxon>Eukaryota</taxon>
        <taxon>Fungi</taxon>
        <taxon>Dikarya</taxon>
        <taxon>Ascomycota</taxon>
        <taxon>Saccharomycotina</taxon>
        <taxon>Saccharomycetes</taxon>
        <taxon>Saccharomycetales</taxon>
        <taxon>Saccharomycetaceae</taxon>
        <taxon>Eremothecium</taxon>
    </lineage>
</organism>
<evidence type="ECO:0000256" key="9">
    <source>
        <dbReference type="RuleBase" id="RU366037"/>
    </source>
</evidence>
<keyword evidence="4 9" id="KW-0813">Transport</keyword>
<dbReference type="GO" id="GO:0016363">
    <property type="term" value="C:nuclear matrix"/>
    <property type="evidence" value="ECO:0007669"/>
    <property type="project" value="EnsemblFungi"/>
</dbReference>
<dbReference type="Gene3D" id="1.25.10.10">
    <property type="entry name" value="Leucine-rich Repeat Variant"/>
    <property type="match status" value="1"/>
</dbReference>
<feature type="domain" description="Exportin-T C-terminal" evidence="11">
    <location>
        <begin position="337"/>
        <end position="831"/>
    </location>
</feature>
<evidence type="ECO:0000256" key="5">
    <source>
        <dbReference type="ARBA" id="ARBA00022490"/>
    </source>
</evidence>
<evidence type="ECO:0000256" key="1">
    <source>
        <dbReference type="ARBA" id="ARBA00004496"/>
    </source>
</evidence>
<dbReference type="SUPFAM" id="SSF48371">
    <property type="entry name" value="ARM repeat"/>
    <property type="match status" value="1"/>
</dbReference>
<evidence type="ECO:0000259" key="10">
    <source>
        <dbReference type="Pfam" id="PF08389"/>
    </source>
</evidence>
<comment type="similarity">
    <text evidence="2 9">Belongs to the exportin family.</text>
</comment>
<dbReference type="OMA" id="HEMFLFG"/>
<evidence type="ECO:0000256" key="8">
    <source>
        <dbReference type="ARBA" id="ARBA00023242"/>
    </source>
</evidence>
<feature type="domain" description="Exportin-1/Importin-beta-like" evidence="10">
    <location>
        <begin position="98"/>
        <end position="264"/>
    </location>
</feature>
<keyword evidence="8 9" id="KW-0539">Nucleus</keyword>
<dbReference type="PANTHER" id="PTHR15952:SF11">
    <property type="entry name" value="EXPORTIN-T"/>
    <property type="match status" value="1"/>
</dbReference>
<dbReference type="InterPro" id="IPR040017">
    <property type="entry name" value="XPOT"/>
</dbReference>
<evidence type="ECO:0000256" key="6">
    <source>
        <dbReference type="ARBA" id="ARBA00022555"/>
    </source>
</evidence>
<dbReference type="GO" id="GO:0000049">
    <property type="term" value="F:tRNA binding"/>
    <property type="evidence" value="ECO:0007669"/>
    <property type="project" value="UniProtKB-UniRule"/>
</dbReference>
<accession>G8JR82</accession>
<dbReference type="GO" id="GO:0005643">
    <property type="term" value="C:nuclear pore"/>
    <property type="evidence" value="ECO:0007669"/>
    <property type="project" value="TreeGrafter"/>
</dbReference>
<reference evidence="13" key="1">
    <citation type="journal article" date="2012" name="G3 (Bethesda)">
        <title>Pichia sorbitophila, an interspecies yeast hybrid reveals early steps of genome resolution following polyploidization.</title>
        <authorList>
            <person name="Leh Louis V."/>
            <person name="Despons L."/>
            <person name="Friedrich A."/>
            <person name="Martin T."/>
            <person name="Durrens P."/>
            <person name="Casaregola S."/>
            <person name="Neuveglise C."/>
            <person name="Fairhead C."/>
            <person name="Marck C."/>
            <person name="Cruz J.A."/>
            <person name="Straub M.L."/>
            <person name="Kugler V."/>
            <person name="Sacerdot C."/>
            <person name="Uzunov Z."/>
            <person name="Thierry A."/>
            <person name="Weiss S."/>
            <person name="Bleykasten C."/>
            <person name="De Montigny J."/>
            <person name="Jacques N."/>
            <person name="Jung P."/>
            <person name="Lemaire M."/>
            <person name="Mallet S."/>
            <person name="Morel G."/>
            <person name="Richard G.F."/>
            <person name="Sarkar A."/>
            <person name="Savel G."/>
            <person name="Schacherer J."/>
            <person name="Seret M.L."/>
            <person name="Talla E."/>
            <person name="Samson G."/>
            <person name="Jubin C."/>
            <person name="Poulain J."/>
            <person name="Vacherie B."/>
            <person name="Barbe V."/>
            <person name="Pelletier E."/>
            <person name="Sherman D.J."/>
            <person name="Westhof E."/>
            <person name="Weissenbach J."/>
            <person name="Baret P.V."/>
            <person name="Wincker P."/>
            <person name="Gaillardin C."/>
            <person name="Dujon B."/>
            <person name="Souciet J.L."/>
        </authorList>
    </citation>
    <scope>NUCLEOTIDE SEQUENCE [LARGE SCALE GENOMIC DNA]</scope>
    <source>
        <strain evidence="13">CBS 270.75 / DBVPG 7215 / KCTC 17166 / NRRL Y-17582</strain>
    </source>
</reference>
<keyword evidence="6 9" id="KW-0820">tRNA-binding</keyword>
<dbReference type="InParanoid" id="G8JR82"/>
<dbReference type="InterPro" id="IPR013598">
    <property type="entry name" value="Exportin-1/Importin-b-like"/>
</dbReference>
<name>G8JR82_ERECY</name>
<keyword evidence="13" id="KW-1185">Reference proteome</keyword>
<dbReference type="GO" id="GO:0031267">
    <property type="term" value="F:small GTPase binding"/>
    <property type="evidence" value="ECO:0007669"/>
    <property type="project" value="EnsemblFungi"/>
</dbReference>
<evidence type="ECO:0000259" key="11">
    <source>
        <dbReference type="Pfam" id="PF19282"/>
    </source>
</evidence>
<dbReference type="RefSeq" id="XP_003645468.1">
    <property type="nucleotide sequence ID" value="XM_003645420.1"/>
</dbReference>
<dbReference type="GO" id="GO:0071528">
    <property type="term" value="P:tRNA re-export from nucleus"/>
    <property type="evidence" value="ECO:0007669"/>
    <property type="project" value="UniProtKB-UniRule"/>
</dbReference>
<evidence type="ECO:0000256" key="7">
    <source>
        <dbReference type="ARBA" id="ARBA00022884"/>
    </source>
</evidence>
<dbReference type="eggNOG" id="KOG2021">
    <property type="taxonomic scope" value="Eukaryota"/>
</dbReference>
<dbReference type="EMBL" id="CP002499">
    <property type="protein sequence ID" value="AET38651.1"/>
    <property type="molecule type" value="Genomic_DNA"/>
</dbReference>
<dbReference type="KEGG" id="erc:Ecym_3148"/>
<evidence type="ECO:0000313" key="12">
    <source>
        <dbReference type="EMBL" id="AET38651.1"/>
    </source>
</evidence>
<comment type="subcellular location">
    <subcellularLocation>
        <location evidence="1 9">Cytoplasm</location>
    </subcellularLocation>
    <subcellularLocation>
        <location evidence="9">Nucleus</location>
    </subcellularLocation>
    <text evidence="9">Shuttles between the nucleus and the cytoplasm.</text>
</comment>